<protein>
    <submittedName>
        <fullName evidence="1">Uncharacterized protein</fullName>
    </submittedName>
</protein>
<comment type="caution">
    <text evidence="1">The sequence shown here is derived from an EMBL/GenBank/DDBJ whole genome shotgun (WGS) entry which is preliminary data.</text>
</comment>
<accession>A0ABD5Z998</accession>
<reference evidence="1 2" key="1">
    <citation type="journal article" date="2019" name="Int. J. Syst. Evol. Microbiol.">
        <title>The Global Catalogue of Microorganisms (GCM) 10K type strain sequencing project: providing services to taxonomists for standard genome sequencing and annotation.</title>
        <authorList>
            <consortium name="The Broad Institute Genomics Platform"/>
            <consortium name="The Broad Institute Genome Sequencing Center for Infectious Disease"/>
            <person name="Wu L."/>
            <person name="Ma J."/>
        </authorList>
    </citation>
    <scope>NUCLEOTIDE SEQUENCE [LARGE SCALE GENOMIC DNA]</scope>
    <source>
        <strain evidence="1 2">XZGYJ-43</strain>
    </source>
</reference>
<organism evidence="1 2">
    <name type="scientific">Halospeciosus flavus</name>
    <dbReference type="NCBI Taxonomy" id="3032283"/>
    <lineage>
        <taxon>Archaea</taxon>
        <taxon>Methanobacteriati</taxon>
        <taxon>Methanobacteriota</taxon>
        <taxon>Stenosarchaea group</taxon>
        <taxon>Halobacteria</taxon>
        <taxon>Halobacteriales</taxon>
        <taxon>Halobacteriaceae</taxon>
        <taxon>Halospeciosus</taxon>
    </lineage>
</organism>
<proteinExistence type="predicted"/>
<dbReference type="AlphaFoldDB" id="A0ABD5Z998"/>
<dbReference type="Proteomes" id="UP001596447">
    <property type="component" value="Unassembled WGS sequence"/>
</dbReference>
<dbReference type="InterPro" id="IPR055950">
    <property type="entry name" value="DUF7528"/>
</dbReference>
<dbReference type="EMBL" id="JBHTAR010000011">
    <property type="protein sequence ID" value="MFC7201638.1"/>
    <property type="molecule type" value="Genomic_DNA"/>
</dbReference>
<evidence type="ECO:0000313" key="2">
    <source>
        <dbReference type="Proteomes" id="UP001596447"/>
    </source>
</evidence>
<sequence>MGAKSAGSNQTPTADATGDAVLLELDGAVHELTRAEAAALRETLDDTLTGREEFLRTAGVHREDGSYVVERRGADSAGHRKVFECFDALRRLYDRLPATFTADDLSATGLTGGRRHMVLRHFVEHPAFDCTLSKRQPLTARKEGVDRSER</sequence>
<name>A0ABD5Z998_9EURY</name>
<gene>
    <name evidence="1" type="ORF">ACFQJ9_19870</name>
</gene>
<dbReference type="Pfam" id="PF24372">
    <property type="entry name" value="DUF7528"/>
    <property type="match status" value="1"/>
</dbReference>
<keyword evidence="2" id="KW-1185">Reference proteome</keyword>
<evidence type="ECO:0000313" key="1">
    <source>
        <dbReference type="EMBL" id="MFC7201638.1"/>
    </source>
</evidence>
<dbReference type="RefSeq" id="WP_382218373.1">
    <property type="nucleotide sequence ID" value="NZ_CP122312.1"/>
</dbReference>